<dbReference type="Gene3D" id="1.25.40.20">
    <property type="entry name" value="Ankyrin repeat-containing domain"/>
    <property type="match status" value="1"/>
</dbReference>
<proteinExistence type="predicted"/>
<dbReference type="InterPro" id="IPR052050">
    <property type="entry name" value="SecEffector_AnkRepeat"/>
</dbReference>
<comment type="caution">
    <text evidence="1">The sequence shown here is derived from an EMBL/GenBank/DDBJ whole genome shotgun (WGS) entry which is preliminary data.</text>
</comment>
<protein>
    <recommendedName>
        <fullName evidence="3">Ankyrin repeat protein</fullName>
    </recommendedName>
</protein>
<evidence type="ECO:0000313" key="1">
    <source>
        <dbReference type="EMBL" id="KAE9073252.1"/>
    </source>
</evidence>
<dbReference type="PANTHER" id="PTHR46586">
    <property type="entry name" value="ANKYRIN REPEAT-CONTAINING PROTEIN"/>
    <property type="match status" value="1"/>
</dbReference>
<evidence type="ECO:0008006" key="3">
    <source>
        <dbReference type="Google" id="ProtNLM"/>
    </source>
</evidence>
<dbReference type="AlphaFoldDB" id="A0A6A3QCF8"/>
<dbReference type="EMBL" id="QXFZ01002849">
    <property type="protein sequence ID" value="KAE9073252.1"/>
    <property type="molecule type" value="Genomic_DNA"/>
</dbReference>
<dbReference type="InterPro" id="IPR036770">
    <property type="entry name" value="Ankyrin_rpt-contain_sf"/>
</dbReference>
<gene>
    <name evidence="1" type="ORF">PF007_g25874</name>
</gene>
<reference evidence="1 2" key="1">
    <citation type="submission" date="2018-08" db="EMBL/GenBank/DDBJ databases">
        <title>Genomic investigation of the strawberry pathogen Phytophthora fragariae indicates pathogenicity is determined by transcriptional variation in three key races.</title>
        <authorList>
            <person name="Adams T.M."/>
            <person name="Armitage A.D."/>
            <person name="Sobczyk M.K."/>
            <person name="Bates H.J."/>
            <person name="Dunwell J.M."/>
            <person name="Nellist C.F."/>
            <person name="Harrison R.J."/>
        </authorList>
    </citation>
    <scope>NUCLEOTIDE SEQUENCE [LARGE SCALE GENOMIC DNA]</scope>
    <source>
        <strain evidence="1 2">NOV-71</strain>
    </source>
</reference>
<accession>A0A6A3QCF8</accession>
<name>A0A6A3QCF8_9STRA</name>
<evidence type="ECO:0000313" key="2">
    <source>
        <dbReference type="Proteomes" id="UP000441208"/>
    </source>
</evidence>
<organism evidence="1 2">
    <name type="scientific">Phytophthora fragariae</name>
    <dbReference type="NCBI Taxonomy" id="53985"/>
    <lineage>
        <taxon>Eukaryota</taxon>
        <taxon>Sar</taxon>
        <taxon>Stramenopiles</taxon>
        <taxon>Oomycota</taxon>
        <taxon>Peronosporomycetes</taxon>
        <taxon>Peronosporales</taxon>
        <taxon>Peronosporaceae</taxon>
        <taxon>Phytophthora</taxon>
    </lineage>
</organism>
<dbReference type="SUPFAM" id="SSF140860">
    <property type="entry name" value="Pseudo ankyrin repeat-like"/>
    <property type="match status" value="1"/>
</dbReference>
<dbReference type="Proteomes" id="UP000441208">
    <property type="component" value="Unassembled WGS sequence"/>
</dbReference>
<sequence length="242" mass="27836">MLQTLFERRPAFVQDCLRCLVHVACSKGNIAILDWVNQFGIELNSTKPIRDAVSRNDVKMLQWFIENGFEVTDPDLLEVAVEHGQLDVVRWLSEHGYAVGSLELVKMAGERYMNVPMTRWLVENGPLLDLSTAMTLVLEDRHIEIAWWVAEKDRSHLVLEALHKNDREVLWWILAHTQFQDESARRSIREAIHGCPKGTQQWFEEAMSQVEACRWCFSTPGIDQEAERGKWGHNSIQPGATT</sequence>
<dbReference type="PANTHER" id="PTHR46586:SF3">
    <property type="entry name" value="ANKYRIN REPEAT-CONTAINING PROTEIN"/>
    <property type="match status" value="1"/>
</dbReference>